<evidence type="ECO:0000259" key="14">
    <source>
        <dbReference type="Pfam" id="PF01433"/>
    </source>
</evidence>
<dbReference type="InterPro" id="IPR014782">
    <property type="entry name" value="Peptidase_M1_dom"/>
</dbReference>
<comment type="similarity">
    <text evidence="3">Belongs to the peptidase M1 family.</text>
</comment>
<dbReference type="Proteomes" id="UP001165378">
    <property type="component" value="Unassembled WGS sequence"/>
</dbReference>
<evidence type="ECO:0000313" key="16">
    <source>
        <dbReference type="EMBL" id="MCF2530217.1"/>
    </source>
</evidence>
<proteinExistence type="inferred from homology"/>
<evidence type="ECO:0000256" key="6">
    <source>
        <dbReference type="ARBA" id="ARBA00022670"/>
    </source>
</evidence>
<evidence type="ECO:0000259" key="15">
    <source>
        <dbReference type="Pfam" id="PF17900"/>
    </source>
</evidence>
<comment type="caution">
    <text evidence="16">The sequence shown here is derived from an EMBL/GenBank/DDBJ whole genome shotgun (WGS) entry which is preliminary data.</text>
</comment>
<dbReference type="PANTHER" id="PTHR11533:SF297">
    <property type="entry name" value="AMINOPEPTIDASE N"/>
    <property type="match status" value="1"/>
</dbReference>
<keyword evidence="8" id="KW-0378">Hydrolase</keyword>
<dbReference type="InterPro" id="IPR045357">
    <property type="entry name" value="Aminopeptidase_N-like_N"/>
</dbReference>
<dbReference type="InterPro" id="IPR001930">
    <property type="entry name" value="Peptidase_M1"/>
</dbReference>
<feature type="chain" id="PRO_5041451422" description="Aminopeptidase N" evidence="13">
    <location>
        <begin position="28"/>
        <end position="460"/>
    </location>
</feature>
<dbReference type="Pfam" id="PF17900">
    <property type="entry name" value="Peptidase_M1_N"/>
    <property type="match status" value="1"/>
</dbReference>
<keyword evidence="10" id="KW-0482">Metalloprotease</keyword>
<evidence type="ECO:0000256" key="4">
    <source>
        <dbReference type="ARBA" id="ARBA00012564"/>
    </source>
</evidence>
<dbReference type="SUPFAM" id="SSF55486">
    <property type="entry name" value="Metalloproteases ('zincins'), catalytic domain"/>
    <property type="match status" value="1"/>
</dbReference>
<dbReference type="GO" id="GO:0016285">
    <property type="term" value="F:alanyl aminopeptidase activity"/>
    <property type="evidence" value="ECO:0007669"/>
    <property type="project" value="UniProtKB-EC"/>
</dbReference>
<organism evidence="16 17">
    <name type="scientific">Yinghuangia soli</name>
    <dbReference type="NCBI Taxonomy" id="2908204"/>
    <lineage>
        <taxon>Bacteria</taxon>
        <taxon>Bacillati</taxon>
        <taxon>Actinomycetota</taxon>
        <taxon>Actinomycetes</taxon>
        <taxon>Kitasatosporales</taxon>
        <taxon>Streptomycetaceae</taxon>
        <taxon>Yinghuangia</taxon>
    </lineage>
</organism>
<gene>
    <name evidence="16" type="ORF">LZ495_23750</name>
</gene>
<evidence type="ECO:0000256" key="3">
    <source>
        <dbReference type="ARBA" id="ARBA00010136"/>
    </source>
</evidence>
<evidence type="ECO:0000256" key="9">
    <source>
        <dbReference type="ARBA" id="ARBA00022833"/>
    </source>
</evidence>
<dbReference type="InterPro" id="IPR027268">
    <property type="entry name" value="Peptidase_M4/M1_CTD_sf"/>
</dbReference>
<keyword evidence="7" id="KW-0479">Metal-binding</keyword>
<dbReference type="SUPFAM" id="SSF63737">
    <property type="entry name" value="Leukotriene A4 hydrolase N-terminal domain"/>
    <property type="match status" value="1"/>
</dbReference>
<dbReference type="EC" id="3.4.11.2" evidence="4"/>
<protein>
    <recommendedName>
        <fullName evidence="5">Aminopeptidase N</fullName>
        <ecNumber evidence="4">3.4.11.2</ecNumber>
    </recommendedName>
    <alternativeName>
        <fullName evidence="11">Alanine aminopeptidase</fullName>
    </alternativeName>
    <alternativeName>
        <fullName evidence="12">Lysyl aminopeptidase</fullName>
    </alternativeName>
</protein>
<dbReference type="PANTHER" id="PTHR11533">
    <property type="entry name" value="PROTEASE M1 ZINC METALLOPROTEASE"/>
    <property type="match status" value="1"/>
</dbReference>
<evidence type="ECO:0000256" key="2">
    <source>
        <dbReference type="ARBA" id="ARBA00001947"/>
    </source>
</evidence>
<evidence type="ECO:0000256" key="5">
    <source>
        <dbReference type="ARBA" id="ARBA00015611"/>
    </source>
</evidence>
<dbReference type="Gene3D" id="1.10.390.10">
    <property type="entry name" value="Neutral Protease Domain 2"/>
    <property type="match status" value="1"/>
</dbReference>
<name>A0AA41Q502_9ACTN</name>
<evidence type="ECO:0000256" key="1">
    <source>
        <dbReference type="ARBA" id="ARBA00000098"/>
    </source>
</evidence>
<keyword evidence="6" id="KW-0645">Protease</keyword>
<dbReference type="RefSeq" id="WP_235054886.1">
    <property type="nucleotide sequence ID" value="NZ_JAKFHA010000015.1"/>
</dbReference>
<dbReference type="GO" id="GO:0008237">
    <property type="term" value="F:metallopeptidase activity"/>
    <property type="evidence" value="ECO:0007669"/>
    <property type="project" value="UniProtKB-KW"/>
</dbReference>
<evidence type="ECO:0000256" key="8">
    <source>
        <dbReference type="ARBA" id="ARBA00022801"/>
    </source>
</evidence>
<feature type="signal peptide" evidence="13">
    <location>
        <begin position="1"/>
        <end position="27"/>
    </location>
</feature>
<dbReference type="Gene3D" id="2.60.40.1730">
    <property type="entry name" value="tricorn interacting facor f3 domain"/>
    <property type="match status" value="1"/>
</dbReference>
<feature type="domain" description="Aminopeptidase N-like N-terminal" evidence="15">
    <location>
        <begin position="51"/>
        <end position="223"/>
    </location>
</feature>
<feature type="domain" description="Peptidase M1 membrane alanine aminopeptidase" evidence="14">
    <location>
        <begin position="302"/>
        <end position="450"/>
    </location>
</feature>
<reference evidence="16" key="1">
    <citation type="submission" date="2022-01" db="EMBL/GenBank/DDBJ databases">
        <title>Genome-Based Taxonomic Classification of the Phylum Actinobacteria.</title>
        <authorList>
            <person name="Gao Y."/>
        </authorList>
    </citation>
    <scope>NUCLEOTIDE SEQUENCE</scope>
    <source>
        <strain evidence="16">KLBMP 8922</strain>
    </source>
</reference>
<keyword evidence="17" id="KW-1185">Reference proteome</keyword>
<keyword evidence="9" id="KW-0862">Zinc</keyword>
<evidence type="ECO:0000256" key="12">
    <source>
        <dbReference type="ARBA" id="ARBA00031533"/>
    </source>
</evidence>
<dbReference type="Pfam" id="PF01433">
    <property type="entry name" value="Peptidase_M1"/>
    <property type="match status" value="1"/>
</dbReference>
<dbReference type="GO" id="GO:0008270">
    <property type="term" value="F:zinc ion binding"/>
    <property type="evidence" value="ECO:0007669"/>
    <property type="project" value="InterPro"/>
</dbReference>
<dbReference type="PRINTS" id="PR00756">
    <property type="entry name" value="ALADIPTASE"/>
</dbReference>
<dbReference type="InterPro" id="IPR050344">
    <property type="entry name" value="Peptidase_M1_aminopeptidases"/>
</dbReference>
<evidence type="ECO:0000256" key="10">
    <source>
        <dbReference type="ARBA" id="ARBA00023049"/>
    </source>
</evidence>
<evidence type="ECO:0000256" key="7">
    <source>
        <dbReference type="ARBA" id="ARBA00022723"/>
    </source>
</evidence>
<comment type="catalytic activity">
    <reaction evidence="1">
        <text>Release of an N-terminal amino acid, Xaa-|-Yaa- from a peptide, amide or arylamide. Xaa is preferably Ala, but may be most amino acids including Pro (slow action). When a terminal hydrophobic residue is followed by a prolyl residue, the two may be released as an intact Xaa-Pro dipeptide.</text>
        <dbReference type="EC" id="3.4.11.2"/>
    </reaction>
</comment>
<comment type="cofactor">
    <cofactor evidence="2">
        <name>Zn(2+)</name>
        <dbReference type="ChEBI" id="CHEBI:29105"/>
    </cofactor>
</comment>
<sequence>MTKRRWGTTATALGCSMLLFAAVPASATGDGAAGSGDPYFPLAGNQGYDVEHYDLALDFTPSTHTLVAQATITAEAVKDLRSFNLDYSGPAIQRIQVDGRPAAFRQDGQELTVTPDRKVRRGKDFKVTVWYAGQPQQLDDPTLGVYGWINTDDGAVALNQPDGARTWYPVNDDIRDKATYTYRITTPNGTTALANGEPVGKPVVRGDRTTVVWSMRKPMASYLSMVAIGKYNVTNGKVGKLPNITAYDPALPVTDADLHRLTAEASVWGKAEFGPYPFDSTGGILDRIGVHYALETQSRPVYDGTARESTIVHEIAHQWYGNSVTPKSWADIWLNEGFATYATWLWREEHGGATAQSVFDGLYATPAGDPFWNLKTGDPGRDEIFNGDAIYTRGAMTLHALRMKMGDQDFFKLLRDWADKYKYRSADSRDLRKLAENISGKDLRPLFEAWLYTAAKPGTP</sequence>
<dbReference type="InterPro" id="IPR042097">
    <property type="entry name" value="Aminopeptidase_N-like_N_sf"/>
</dbReference>
<evidence type="ECO:0000256" key="13">
    <source>
        <dbReference type="SAM" id="SignalP"/>
    </source>
</evidence>
<dbReference type="AlphaFoldDB" id="A0AA41Q502"/>
<keyword evidence="13" id="KW-0732">Signal</keyword>
<dbReference type="CDD" id="cd09603">
    <property type="entry name" value="M1_APN_like"/>
    <property type="match status" value="1"/>
</dbReference>
<dbReference type="GO" id="GO:0006508">
    <property type="term" value="P:proteolysis"/>
    <property type="evidence" value="ECO:0007669"/>
    <property type="project" value="UniProtKB-KW"/>
</dbReference>
<accession>A0AA41Q502</accession>
<dbReference type="EMBL" id="JAKFHA010000015">
    <property type="protein sequence ID" value="MCF2530217.1"/>
    <property type="molecule type" value="Genomic_DNA"/>
</dbReference>
<evidence type="ECO:0000256" key="11">
    <source>
        <dbReference type="ARBA" id="ARBA00029811"/>
    </source>
</evidence>
<evidence type="ECO:0000313" key="17">
    <source>
        <dbReference type="Proteomes" id="UP001165378"/>
    </source>
</evidence>